<feature type="transmembrane region" description="Helical" evidence="1">
    <location>
        <begin position="239"/>
        <end position="260"/>
    </location>
</feature>
<gene>
    <name evidence="2" type="ORF">FEM33_11570</name>
</gene>
<evidence type="ECO:0008006" key="4">
    <source>
        <dbReference type="Google" id="ProtNLM"/>
    </source>
</evidence>
<feature type="transmembrane region" description="Helical" evidence="1">
    <location>
        <begin position="108"/>
        <end position="127"/>
    </location>
</feature>
<evidence type="ECO:0000256" key="1">
    <source>
        <dbReference type="SAM" id="Phobius"/>
    </source>
</evidence>
<feature type="transmembrane region" description="Helical" evidence="1">
    <location>
        <begin position="376"/>
        <end position="395"/>
    </location>
</feature>
<dbReference type="AlphaFoldDB" id="A0A5M8QXX9"/>
<feature type="transmembrane region" description="Helical" evidence="1">
    <location>
        <begin position="35"/>
        <end position="54"/>
    </location>
</feature>
<organism evidence="2 3">
    <name type="scientific">Dyadobacter flavalbus</name>
    <dbReference type="NCBI Taxonomy" id="2579942"/>
    <lineage>
        <taxon>Bacteria</taxon>
        <taxon>Pseudomonadati</taxon>
        <taxon>Bacteroidota</taxon>
        <taxon>Cytophagia</taxon>
        <taxon>Cytophagales</taxon>
        <taxon>Spirosomataceae</taxon>
        <taxon>Dyadobacter</taxon>
    </lineage>
</organism>
<feature type="transmembrane region" description="Helical" evidence="1">
    <location>
        <begin position="300"/>
        <end position="320"/>
    </location>
</feature>
<evidence type="ECO:0000313" key="2">
    <source>
        <dbReference type="EMBL" id="KAA6439584.1"/>
    </source>
</evidence>
<name>A0A5M8QXX9_9BACT</name>
<protein>
    <recommendedName>
        <fullName evidence="4">Glycosyltransferase RgtA/B/C/D-like domain-containing protein</fullName>
    </recommendedName>
</protein>
<reference evidence="2 3" key="1">
    <citation type="submission" date="2019-05" db="EMBL/GenBank/DDBJ databases">
        <authorList>
            <person name="Qu J.-H."/>
        </authorList>
    </citation>
    <scope>NUCLEOTIDE SEQUENCE [LARGE SCALE GENOMIC DNA]</scope>
    <source>
        <strain evidence="2 3">NS28</strain>
    </source>
</reference>
<sequence>MISFDNAPIVYWFAGYILAEIVIAAGVFRLVPERVFICLSILLLVFMRLPVIVFNRELNADESQMLSHAITLFRDPLYWRSVDGTTIGPLDNYLLVVPRILGFQLNYISARLIGILCSCGSLLLLFFTLKNWFGNVTARTAFIFPLLFLSFTQEKDFVHYSSEQLPVFLLSLSMWLLSRITNHSGSLKWNALFLGLTAGTIPFAKLQAVPQAIVTVLAAFWVCYRWFELKRDSRPLKVLLLGGLTFPVITFIWAYSFHVLTDLVDFYLFGNVIYASGNEAISISALFLQIINLSADFRAFTIISLIPFIAAVIRIFQKSIDKKEDHVVRFVVLFMAFSSIYAVTKSGNNFIHYLNFCIIPWTLLVAYGLANFRQWSIVPSVLLLMWFAANSAYNYKKERTLNNYISSEKNAFEESAVVKALKKYSKPDDCLVVWGWQSAYYVEAQLPQGTAESHSERSIFNHSMRQKYFSRYMKNMERTKPAIIIDAVGKNSLWLQDKKTQSLENFPEINTYIQKNYSYAGSFDDTKLYIRKDRLQLR</sequence>
<dbReference type="EMBL" id="VBSN01000036">
    <property type="protein sequence ID" value="KAA6439584.1"/>
    <property type="molecule type" value="Genomic_DNA"/>
</dbReference>
<dbReference type="RefSeq" id="WP_139012184.1">
    <property type="nucleotide sequence ID" value="NZ_VBSN01000036.1"/>
</dbReference>
<evidence type="ECO:0000313" key="3">
    <source>
        <dbReference type="Proteomes" id="UP000323994"/>
    </source>
</evidence>
<feature type="transmembrane region" description="Helical" evidence="1">
    <location>
        <begin position="6"/>
        <end position="28"/>
    </location>
</feature>
<keyword evidence="1" id="KW-0812">Transmembrane</keyword>
<feature type="transmembrane region" description="Helical" evidence="1">
    <location>
        <begin position="350"/>
        <end position="370"/>
    </location>
</feature>
<dbReference type="OrthoDB" id="9255519at2"/>
<feature type="transmembrane region" description="Helical" evidence="1">
    <location>
        <begin position="326"/>
        <end position="343"/>
    </location>
</feature>
<keyword evidence="1" id="KW-0472">Membrane</keyword>
<feature type="transmembrane region" description="Helical" evidence="1">
    <location>
        <begin position="266"/>
        <end position="288"/>
    </location>
</feature>
<proteinExistence type="predicted"/>
<feature type="transmembrane region" description="Helical" evidence="1">
    <location>
        <begin position="210"/>
        <end position="227"/>
    </location>
</feature>
<comment type="caution">
    <text evidence="2">The sequence shown here is derived from an EMBL/GenBank/DDBJ whole genome shotgun (WGS) entry which is preliminary data.</text>
</comment>
<keyword evidence="1" id="KW-1133">Transmembrane helix</keyword>
<dbReference type="Proteomes" id="UP000323994">
    <property type="component" value="Unassembled WGS sequence"/>
</dbReference>
<keyword evidence="3" id="KW-1185">Reference proteome</keyword>
<feature type="transmembrane region" description="Helical" evidence="1">
    <location>
        <begin position="189"/>
        <end position="204"/>
    </location>
</feature>
<accession>A0A5M8QXX9</accession>